<dbReference type="AlphaFoldDB" id="A0A5N6JP07"/>
<feature type="compositionally biased region" description="Polar residues" evidence="7">
    <location>
        <begin position="457"/>
        <end position="470"/>
    </location>
</feature>
<feature type="region of interest" description="Disordered" evidence="7">
    <location>
        <begin position="1"/>
        <end position="274"/>
    </location>
</feature>
<dbReference type="Pfam" id="PF00320">
    <property type="entry name" value="GATA"/>
    <property type="match status" value="1"/>
</dbReference>
<dbReference type="CDD" id="cd00202">
    <property type="entry name" value="ZnF_GATA"/>
    <property type="match status" value="1"/>
</dbReference>
<dbReference type="GO" id="GO:0043565">
    <property type="term" value="F:sequence-specific DNA binding"/>
    <property type="evidence" value="ECO:0007669"/>
    <property type="project" value="InterPro"/>
</dbReference>
<evidence type="ECO:0000256" key="7">
    <source>
        <dbReference type="SAM" id="MobiDB-lite"/>
    </source>
</evidence>
<keyword evidence="10" id="KW-1185">Reference proteome</keyword>
<dbReference type="GO" id="GO:0006355">
    <property type="term" value="P:regulation of DNA-templated transcription"/>
    <property type="evidence" value="ECO:0007669"/>
    <property type="project" value="InterPro"/>
</dbReference>
<feature type="compositionally biased region" description="Low complexity" evidence="7">
    <location>
        <begin position="111"/>
        <end position="121"/>
    </location>
</feature>
<evidence type="ECO:0000256" key="4">
    <source>
        <dbReference type="ARBA" id="ARBA00023015"/>
    </source>
</evidence>
<keyword evidence="2 6" id="KW-0863">Zinc-finger</keyword>
<evidence type="ECO:0000256" key="3">
    <source>
        <dbReference type="ARBA" id="ARBA00022833"/>
    </source>
</evidence>
<dbReference type="Gene3D" id="3.30.50.10">
    <property type="entry name" value="Erythroid Transcription Factor GATA-1, subunit A"/>
    <property type="match status" value="1"/>
</dbReference>
<reference evidence="9 10" key="1">
    <citation type="submission" date="2019-06" db="EMBL/GenBank/DDBJ databases">
        <title>Genome Sequence of the Brown Rot Fungal Pathogen Monilinia laxa.</title>
        <authorList>
            <person name="De Miccolis Angelini R.M."/>
            <person name="Landi L."/>
            <person name="Abate D."/>
            <person name="Pollastro S."/>
            <person name="Romanazzi G."/>
            <person name="Faretra F."/>
        </authorList>
    </citation>
    <scope>NUCLEOTIDE SEQUENCE [LARGE SCALE GENOMIC DNA]</scope>
    <source>
        <strain evidence="9 10">Mlax316</strain>
    </source>
</reference>
<evidence type="ECO:0000256" key="5">
    <source>
        <dbReference type="ARBA" id="ARBA00023163"/>
    </source>
</evidence>
<feature type="compositionally biased region" description="Low complexity" evidence="7">
    <location>
        <begin position="38"/>
        <end position="48"/>
    </location>
</feature>
<dbReference type="SMART" id="SM00401">
    <property type="entry name" value="ZnF_GATA"/>
    <property type="match status" value="1"/>
</dbReference>
<feature type="compositionally biased region" description="Basic and acidic residues" evidence="7">
    <location>
        <begin position="171"/>
        <end position="183"/>
    </location>
</feature>
<organism evidence="9 10">
    <name type="scientific">Monilinia laxa</name>
    <name type="common">Brown rot fungus</name>
    <name type="synonym">Sclerotinia laxa</name>
    <dbReference type="NCBI Taxonomy" id="61186"/>
    <lineage>
        <taxon>Eukaryota</taxon>
        <taxon>Fungi</taxon>
        <taxon>Dikarya</taxon>
        <taxon>Ascomycota</taxon>
        <taxon>Pezizomycotina</taxon>
        <taxon>Leotiomycetes</taxon>
        <taxon>Helotiales</taxon>
        <taxon>Sclerotiniaceae</taxon>
        <taxon>Monilinia</taxon>
    </lineage>
</organism>
<accession>A0A5N6JP07</accession>
<feature type="compositionally biased region" description="Pro residues" evidence="7">
    <location>
        <begin position="250"/>
        <end position="266"/>
    </location>
</feature>
<dbReference type="SUPFAM" id="SSF57716">
    <property type="entry name" value="Glucocorticoid receptor-like (DNA-binding domain)"/>
    <property type="match status" value="1"/>
</dbReference>
<evidence type="ECO:0000313" key="9">
    <source>
        <dbReference type="EMBL" id="KAB8290246.1"/>
    </source>
</evidence>
<feature type="region of interest" description="Disordered" evidence="7">
    <location>
        <begin position="451"/>
        <end position="480"/>
    </location>
</feature>
<evidence type="ECO:0000256" key="6">
    <source>
        <dbReference type="PROSITE-ProRule" id="PRU00094"/>
    </source>
</evidence>
<keyword evidence="3" id="KW-0862">Zinc</keyword>
<dbReference type="InterPro" id="IPR000679">
    <property type="entry name" value="Znf_GATA"/>
</dbReference>
<dbReference type="PANTHER" id="PTHR47172">
    <property type="entry name" value="OS01G0976800 PROTEIN"/>
    <property type="match status" value="1"/>
</dbReference>
<dbReference type="OrthoDB" id="2162994at2759"/>
<dbReference type="PANTHER" id="PTHR47172:SF24">
    <property type="entry name" value="GATA ZINC FINGER DOMAIN-CONTAINING PROTEIN 14-RELATED"/>
    <property type="match status" value="1"/>
</dbReference>
<evidence type="ECO:0000313" key="10">
    <source>
        <dbReference type="Proteomes" id="UP000326757"/>
    </source>
</evidence>
<feature type="region of interest" description="Disordered" evidence="7">
    <location>
        <begin position="390"/>
        <end position="434"/>
    </location>
</feature>
<dbReference type="EMBL" id="VIGI01000018">
    <property type="protein sequence ID" value="KAB8290246.1"/>
    <property type="molecule type" value="Genomic_DNA"/>
</dbReference>
<dbReference type="InterPro" id="IPR013088">
    <property type="entry name" value="Znf_NHR/GATA"/>
</dbReference>
<evidence type="ECO:0000256" key="1">
    <source>
        <dbReference type="ARBA" id="ARBA00022723"/>
    </source>
</evidence>
<evidence type="ECO:0000256" key="2">
    <source>
        <dbReference type="ARBA" id="ARBA00022771"/>
    </source>
</evidence>
<protein>
    <recommendedName>
        <fullName evidence="8">GATA-type domain-containing protein</fullName>
    </recommendedName>
</protein>
<feature type="compositionally biased region" description="Basic and acidic residues" evidence="7">
    <location>
        <begin position="471"/>
        <end position="480"/>
    </location>
</feature>
<feature type="compositionally biased region" description="Polar residues" evidence="7">
    <location>
        <begin position="87"/>
        <end position="110"/>
    </location>
</feature>
<keyword evidence="5" id="KW-0804">Transcription</keyword>
<feature type="compositionally biased region" description="Pro residues" evidence="7">
    <location>
        <begin position="157"/>
        <end position="169"/>
    </location>
</feature>
<dbReference type="PROSITE" id="PS00344">
    <property type="entry name" value="GATA_ZN_FINGER_1"/>
    <property type="match status" value="1"/>
</dbReference>
<keyword evidence="4" id="KW-0805">Transcription regulation</keyword>
<comment type="caution">
    <text evidence="9">The sequence shown here is derived from an EMBL/GenBank/DDBJ whole genome shotgun (WGS) entry which is preliminary data.</text>
</comment>
<proteinExistence type="predicted"/>
<dbReference type="GO" id="GO:0008270">
    <property type="term" value="F:zinc ion binding"/>
    <property type="evidence" value="ECO:0007669"/>
    <property type="project" value="UniProtKB-KW"/>
</dbReference>
<gene>
    <name evidence="9" type="ORF">EYC80_011113</name>
</gene>
<feature type="compositionally biased region" description="Basic and acidic residues" evidence="7">
    <location>
        <begin position="18"/>
        <end position="27"/>
    </location>
</feature>
<feature type="domain" description="GATA-type" evidence="8">
    <location>
        <begin position="418"/>
        <end position="448"/>
    </location>
</feature>
<evidence type="ECO:0000259" key="8">
    <source>
        <dbReference type="PROSITE" id="PS50114"/>
    </source>
</evidence>
<sequence>MEGAESGSRSSGILSIMNREHIERINTDPRYIQSHSMAAPTTASPAAAQYSNGAPYSAGWPGSSHTGLISPPESRRTSNDKAPPLPLQTNTSHRQSLPSIQEALSSTSTKPGPYASPVSASAPPPHPQNPYTQPQVLPPPRTYEQRGSFQPTQSRQPSPPVPVQPPPFSRPDFDARNFAEPRRPSILHPSISQPPPANSYPAPRYEAPRYEQEPRVAERFVERPMNEYAQPSTLHNQHPYGNAAVQPVHPSHPPPHGQGYPQPPYPPRDDRDLSAAGYKNYKTQNEPFNQGVKRQLEVWDVDNNIAQINVSSTNIQEWSRHFYTISQEQPRSHIAIPERSPEVRDIEDMLVKGHRIVNCLERMLATALQQKHADEQSRGARLAPDYDDESVFADDRHHQNFGGPDNKKRRGRAAPPGRCHSCNRAETPEWRRGPDGARTLCNACGLHYAKLTRKNTMKQSQGSTGSSLRPKSSEDHSPRS</sequence>
<dbReference type="PROSITE" id="PS50114">
    <property type="entry name" value="GATA_ZN_FINGER_2"/>
    <property type="match status" value="1"/>
</dbReference>
<dbReference type="Proteomes" id="UP000326757">
    <property type="component" value="Unassembled WGS sequence"/>
</dbReference>
<keyword evidence="1" id="KW-0479">Metal-binding</keyword>
<name>A0A5N6JP07_MONLA</name>
<feature type="compositionally biased region" description="Basic and acidic residues" evidence="7">
    <location>
        <begin position="206"/>
        <end position="225"/>
    </location>
</feature>